<reference evidence="2 3" key="1">
    <citation type="submission" date="2014-02" db="EMBL/GenBank/DDBJ databases">
        <title>The genome sequence of Colletotrichum simmondsii CBS122122.</title>
        <authorList>
            <person name="Baroncelli R."/>
            <person name="Thon M.R."/>
        </authorList>
    </citation>
    <scope>NUCLEOTIDE SEQUENCE [LARGE SCALE GENOMIC DNA]</scope>
    <source>
        <strain evidence="2 3">CBS122122</strain>
    </source>
</reference>
<dbReference type="AlphaFoldDB" id="A0A135S7P4"/>
<dbReference type="Proteomes" id="UP000070328">
    <property type="component" value="Unassembled WGS sequence"/>
</dbReference>
<keyword evidence="3" id="KW-1185">Reference proteome</keyword>
<evidence type="ECO:0000313" key="3">
    <source>
        <dbReference type="Proteomes" id="UP000070328"/>
    </source>
</evidence>
<feature type="region of interest" description="Disordered" evidence="1">
    <location>
        <begin position="366"/>
        <end position="388"/>
    </location>
</feature>
<comment type="caution">
    <text evidence="2">The sequence shown here is derived from an EMBL/GenBank/DDBJ whole genome shotgun (WGS) entry which is preliminary data.</text>
</comment>
<feature type="region of interest" description="Disordered" evidence="1">
    <location>
        <begin position="200"/>
        <end position="233"/>
    </location>
</feature>
<organism evidence="2 3">
    <name type="scientific">Colletotrichum simmondsii</name>
    <dbReference type="NCBI Taxonomy" id="703756"/>
    <lineage>
        <taxon>Eukaryota</taxon>
        <taxon>Fungi</taxon>
        <taxon>Dikarya</taxon>
        <taxon>Ascomycota</taxon>
        <taxon>Pezizomycotina</taxon>
        <taxon>Sordariomycetes</taxon>
        <taxon>Hypocreomycetidae</taxon>
        <taxon>Glomerellales</taxon>
        <taxon>Glomerellaceae</taxon>
        <taxon>Colletotrichum</taxon>
        <taxon>Colletotrichum acutatum species complex</taxon>
    </lineage>
</organism>
<protein>
    <submittedName>
        <fullName evidence="2">Uncharacterized protein</fullName>
    </submittedName>
</protein>
<sequence>MESSHHYLGMFPPVYPAGLASYPQPVIPAKREDDDVQFVSSNPVKKRKIGGYQPVTPHSTTDSPAAGTPAPINNQPSEPAKPISQPERRGSTGMVDHSLTARLPDVDPMRGCSMPTPERACHSESFWTAPYTGPPFSPPVSPKSLPEHVSPSMLGIDKNHGSAPVCTSGTNETLADIPAPIPPVMPSTMTSPHVYQAQLSEEQGTPSQMQAETENHAETAKETPTAPSVPTAPMLAGITDLGKVDTMPAPEADGTIITQQTAESGPTLNQSNAETESKNALRDLLEQQVHPHSSKINDPSFPFHSHTHQNTHTSNLLNAGVHNPAHGTSDIQTGACADSPASGAKAPCRQCVEARLRQQAANMAINSGLPNGTNASTTSQAPLPPSSMQQPWTNLLGLNPYHNAMAGAMYNPLLQQSLLAGPAGHFAVHPQQPHLGAGIPPQQPAGHMFHLGPPSPAPQTPAYVTQQPPTQTAKPAAATISKPQATRVPDTQPTTKHIIVDIADTCLNMFPFQEVAKRHNQPEQKIRDIFSAVIQVPLLRCPTDKRRAGKLGTARVKEFTQAKKEVQAQKGNAGQQQMRQDSPNQNLSQMPYMPSAWDVAQFMGPSDVRLGALPKYSPPW</sequence>
<evidence type="ECO:0000256" key="1">
    <source>
        <dbReference type="SAM" id="MobiDB-lite"/>
    </source>
</evidence>
<evidence type="ECO:0000313" key="2">
    <source>
        <dbReference type="EMBL" id="KXH31940.1"/>
    </source>
</evidence>
<proteinExistence type="predicted"/>
<dbReference type="OrthoDB" id="3515338at2759"/>
<gene>
    <name evidence="2" type="ORF">CSIM01_02492</name>
</gene>
<dbReference type="EMBL" id="JFBX01000654">
    <property type="protein sequence ID" value="KXH31940.1"/>
    <property type="molecule type" value="Genomic_DNA"/>
</dbReference>
<feature type="compositionally biased region" description="Polar residues" evidence="1">
    <location>
        <begin position="200"/>
        <end position="212"/>
    </location>
</feature>
<feature type="region of interest" description="Disordered" evidence="1">
    <location>
        <begin position="19"/>
        <end position="93"/>
    </location>
</feature>
<name>A0A135S7P4_9PEZI</name>
<accession>A0A135S7P4</accession>